<accession>A0AAN8G786</accession>
<keyword evidence="2" id="KW-1185">Reference proteome</keyword>
<evidence type="ECO:0000313" key="1">
    <source>
        <dbReference type="EMBL" id="KAK6167125.1"/>
    </source>
</evidence>
<dbReference type="EMBL" id="JAZGQO010000018">
    <property type="protein sequence ID" value="KAK6167125.1"/>
    <property type="molecule type" value="Genomic_DNA"/>
</dbReference>
<comment type="caution">
    <text evidence="1">The sequence shown here is derived from an EMBL/GenBank/DDBJ whole genome shotgun (WGS) entry which is preliminary data.</text>
</comment>
<reference evidence="1 2" key="1">
    <citation type="submission" date="2024-01" db="EMBL/GenBank/DDBJ databases">
        <title>The genome of the rayed Mediterranean limpet Patella caerulea (Linnaeus, 1758).</title>
        <authorList>
            <person name="Anh-Thu Weber A."/>
            <person name="Halstead-Nussloch G."/>
        </authorList>
    </citation>
    <scope>NUCLEOTIDE SEQUENCE [LARGE SCALE GENOMIC DNA]</scope>
    <source>
        <strain evidence="1">AATW-2023a</strain>
        <tissue evidence="1">Whole specimen</tissue>
    </source>
</reference>
<evidence type="ECO:0000313" key="2">
    <source>
        <dbReference type="Proteomes" id="UP001347796"/>
    </source>
</evidence>
<gene>
    <name evidence="1" type="ORF">SNE40_021223</name>
</gene>
<sequence>MRGSGIEEAMMEVYGENTVPHIMSGKAIARALRAINLLDSSLHIKLLEFLQPVEAEATDNDDNIVPRLTEEQLISLSNWRRAWN</sequence>
<protein>
    <submittedName>
        <fullName evidence="1">Uncharacterized protein</fullName>
    </submittedName>
</protein>
<dbReference type="Proteomes" id="UP001347796">
    <property type="component" value="Unassembled WGS sequence"/>
</dbReference>
<organism evidence="1 2">
    <name type="scientific">Patella caerulea</name>
    <name type="common">Rayed Mediterranean limpet</name>
    <dbReference type="NCBI Taxonomy" id="87958"/>
    <lineage>
        <taxon>Eukaryota</taxon>
        <taxon>Metazoa</taxon>
        <taxon>Spiralia</taxon>
        <taxon>Lophotrochozoa</taxon>
        <taxon>Mollusca</taxon>
        <taxon>Gastropoda</taxon>
        <taxon>Patellogastropoda</taxon>
        <taxon>Patelloidea</taxon>
        <taxon>Patellidae</taxon>
        <taxon>Patella</taxon>
    </lineage>
</organism>
<proteinExistence type="predicted"/>
<name>A0AAN8G786_PATCE</name>
<dbReference type="AlphaFoldDB" id="A0AAN8G786"/>